<accession>A0A830BKD3</accession>
<dbReference type="InterPro" id="IPR036875">
    <property type="entry name" value="Znf_CCHC_sf"/>
</dbReference>
<organism evidence="1 2">
    <name type="scientific">Phtheirospermum japonicum</name>
    <dbReference type="NCBI Taxonomy" id="374723"/>
    <lineage>
        <taxon>Eukaryota</taxon>
        <taxon>Viridiplantae</taxon>
        <taxon>Streptophyta</taxon>
        <taxon>Embryophyta</taxon>
        <taxon>Tracheophyta</taxon>
        <taxon>Spermatophyta</taxon>
        <taxon>Magnoliopsida</taxon>
        <taxon>eudicotyledons</taxon>
        <taxon>Gunneridae</taxon>
        <taxon>Pentapetalae</taxon>
        <taxon>asterids</taxon>
        <taxon>lamiids</taxon>
        <taxon>Lamiales</taxon>
        <taxon>Orobanchaceae</taxon>
        <taxon>Orobanchaceae incertae sedis</taxon>
        <taxon>Phtheirospermum</taxon>
    </lineage>
</organism>
<reference evidence="1" key="1">
    <citation type="submission" date="2020-07" db="EMBL/GenBank/DDBJ databases">
        <title>Ethylene signaling mediates host invasion by parasitic plants.</title>
        <authorList>
            <person name="Yoshida S."/>
        </authorList>
    </citation>
    <scope>NUCLEOTIDE SEQUENCE</scope>
    <source>
        <strain evidence="1">Okayama</strain>
    </source>
</reference>
<comment type="caution">
    <text evidence="1">The sequence shown here is derived from an EMBL/GenBank/DDBJ whole genome shotgun (WGS) entry which is preliminary data.</text>
</comment>
<evidence type="ECO:0000313" key="1">
    <source>
        <dbReference type="EMBL" id="GFP85538.1"/>
    </source>
</evidence>
<protein>
    <recommendedName>
        <fullName evidence="3">Gag-pol polyprotein</fullName>
    </recommendedName>
</protein>
<evidence type="ECO:0000313" key="2">
    <source>
        <dbReference type="Proteomes" id="UP000653305"/>
    </source>
</evidence>
<dbReference type="GO" id="GO:0003676">
    <property type="term" value="F:nucleic acid binding"/>
    <property type="evidence" value="ECO:0007669"/>
    <property type="project" value="InterPro"/>
</dbReference>
<proteinExistence type="predicted"/>
<evidence type="ECO:0008006" key="3">
    <source>
        <dbReference type="Google" id="ProtNLM"/>
    </source>
</evidence>
<sequence>WKAQRIDDPDGEVILKNEVDWNAEEQAISNANTKALNDIYFFVDVYLFMIISNLQTAKEAWDALQLFCEGSKGVQQTKLRMLATQFEVLRMEESGTITNYSAKLLDIANECQLLGTPISNESLVSKFLQSVTKIFNMKITSIEEDNDTSIMSFDELVGSLKTYKVELKIKQLKGRSVALISAPDYKDEDLDLDALAYEAENANLDEDGIALITRKFSDFLKKKNNSKRPFNRHFKSSSEHITPRPLGQSANRFQRKDVTPTSVKAKTRNQNSTKDLENVQCHECRGFGHYKYECANACVVWDDTGSMSDISCLNSFTLTKDDENEDIGAAYEELYEDWCKLVQKD</sequence>
<dbReference type="AlphaFoldDB" id="A0A830BKD3"/>
<dbReference type="OrthoDB" id="913420at2759"/>
<dbReference type="SUPFAM" id="SSF57756">
    <property type="entry name" value="Retrovirus zinc finger-like domains"/>
    <property type="match status" value="1"/>
</dbReference>
<gene>
    <name evidence="1" type="ORF">PHJA_000697500</name>
</gene>
<name>A0A830BKD3_9LAMI</name>
<feature type="non-terminal residue" evidence="1">
    <location>
        <position position="1"/>
    </location>
</feature>
<dbReference type="PANTHER" id="PTHR35317:SF23">
    <property type="entry name" value="OS04G0629600 PROTEIN"/>
    <property type="match status" value="1"/>
</dbReference>
<dbReference type="PANTHER" id="PTHR35317">
    <property type="entry name" value="OS04G0629600 PROTEIN"/>
    <property type="match status" value="1"/>
</dbReference>
<dbReference type="Pfam" id="PF14223">
    <property type="entry name" value="Retrotran_gag_2"/>
    <property type="match status" value="1"/>
</dbReference>
<dbReference type="Proteomes" id="UP000653305">
    <property type="component" value="Unassembled WGS sequence"/>
</dbReference>
<dbReference type="EMBL" id="BMAC01000108">
    <property type="protein sequence ID" value="GFP85538.1"/>
    <property type="molecule type" value="Genomic_DNA"/>
</dbReference>
<dbReference type="GO" id="GO:0008270">
    <property type="term" value="F:zinc ion binding"/>
    <property type="evidence" value="ECO:0007669"/>
    <property type="project" value="InterPro"/>
</dbReference>
<keyword evidence="2" id="KW-1185">Reference proteome</keyword>